<evidence type="ECO:0000256" key="2">
    <source>
        <dbReference type="ARBA" id="ARBA00012185"/>
    </source>
</evidence>
<evidence type="ECO:0000256" key="4">
    <source>
        <dbReference type="ARBA" id="ARBA00022679"/>
    </source>
</evidence>
<comment type="catalytic activity">
    <reaction evidence="7">
        <text>a 2'-deoxycytidine in DNA + S-adenosyl-L-methionine = an N(4)-methyl-2'-deoxycytidine in DNA + S-adenosyl-L-homocysteine + H(+)</text>
        <dbReference type="Rhea" id="RHEA:16857"/>
        <dbReference type="Rhea" id="RHEA-COMP:11369"/>
        <dbReference type="Rhea" id="RHEA-COMP:13674"/>
        <dbReference type="ChEBI" id="CHEBI:15378"/>
        <dbReference type="ChEBI" id="CHEBI:57856"/>
        <dbReference type="ChEBI" id="CHEBI:59789"/>
        <dbReference type="ChEBI" id="CHEBI:85452"/>
        <dbReference type="ChEBI" id="CHEBI:137933"/>
        <dbReference type="EC" id="2.1.1.113"/>
    </reaction>
</comment>
<gene>
    <name evidence="8" type="ORF">ABID52_001773</name>
</gene>
<dbReference type="EC" id="2.1.1.113" evidence="2"/>
<comment type="caution">
    <text evidence="8">The sequence shown here is derived from an EMBL/GenBank/DDBJ whole genome shotgun (WGS) entry which is preliminary data.</text>
</comment>
<dbReference type="EMBL" id="JBEPMP010000001">
    <property type="protein sequence ID" value="MET3728192.1"/>
    <property type="molecule type" value="Genomic_DNA"/>
</dbReference>
<evidence type="ECO:0000256" key="5">
    <source>
        <dbReference type="ARBA" id="ARBA00022691"/>
    </source>
</evidence>
<dbReference type="SUPFAM" id="SSF53335">
    <property type="entry name" value="S-adenosyl-L-methionine-dependent methyltransferases"/>
    <property type="match status" value="2"/>
</dbReference>
<evidence type="ECO:0000256" key="7">
    <source>
        <dbReference type="ARBA" id="ARBA00049120"/>
    </source>
</evidence>
<dbReference type="InterPro" id="IPR029063">
    <property type="entry name" value="SAM-dependent_MTases_sf"/>
</dbReference>
<evidence type="ECO:0000256" key="3">
    <source>
        <dbReference type="ARBA" id="ARBA00022603"/>
    </source>
</evidence>
<keyword evidence="4" id="KW-0808">Transferase</keyword>
<keyword evidence="9" id="KW-1185">Reference proteome</keyword>
<dbReference type="PROSITE" id="PS00093">
    <property type="entry name" value="N4_MTASE"/>
    <property type="match status" value="1"/>
</dbReference>
<evidence type="ECO:0000256" key="1">
    <source>
        <dbReference type="ARBA" id="ARBA00010203"/>
    </source>
</evidence>
<keyword evidence="3 8" id="KW-0489">Methyltransferase</keyword>
<protein>
    <recommendedName>
        <fullName evidence="2">site-specific DNA-methyltransferase (cytosine-N(4)-specific)</fullName>
        <ecNumber evidence="2">2.1.1.113</ecNumber>
    </recommendedName>
</protein>
<evidence type="ECO:0000256" key="6">
    <source>
        <dbReference type="ARBA" id="ARBA00022747"/>
    </source>
</evidence>
<evidence type="ECO:0000313" key="8">
    <source>
        <dbReference type="EMBL" id="MET3728192.1"/>
    </source>
</evidence>
<dbReference type="RefSeq" id="WP_198767484.1">
    <property type="nucleotide sequence ID" value="NZ_JAEACF010000001.1"/>
</dbReference>
<dbReference type="Proteomes" id="UP001549097">
    <property type="component" value="Unassembled WGS sequence"/>
</dbReference>
<accession>A0ABV2LL12</accession>
<dbReference type="InterPro" id="IPR017985">
    <property type="entry name" value="MeTrfase_CN4_CS"/>
</dbReference>
<comment type="similarity">
    <text evidence="1">Belongs to the N(4)/N(6)-methyltransferase family. N(4) subfamily.</text>
</comment>
<dbReference type="GO" id="GO:0008168">
    <property type="term" value="F:methyltransferase activity"/>
    <property type="evidence" value="ECO:0007669"/>
    <property type="project" value="UniProtKB-KW"/>
</dbReference>
<keyword evidence="6" id="KW-0680">Restriction system</keyword>
<evidence type="ECO:0000313" key="9">
    <source>
        <dbReference type="Proteomes" id="UP001549097"/>
    </source>
</evidence>
<reference evidence="8 9" key="1">
    <citation type="submission" date="2024-06" db="EMBL/GenBank/DDBJ databases">
        <title>Genomic Encyclopedia of Type Strains, Phase IV (KMG-IV): sequencing the most valuable type-strain genomes for metagenomic binning, comparative biology and taxonomic classification.</title>
        <authorList>
            <person name="Goeker M."/>
        </authorList>
    </citation>
    <scope>NUCLEOTIDE SEQUENCE [LARGE SCALE GENOMIC DNA]</scope>
    <source>
        <strain evidence="8 9">DSM 100124</strain>
    </source>
</reference>
<dbReference type="Gene3D" id="3.40.50.150">
    <property type="entry name" value="Vaccinia Virus protein VP39"/>
    <property type="match status" value="2"/>
</dbReference>
<dbReference type="Pfam" id="PF02086">
    <property type="entry name" value="MethyltransfD12"/>
    <property type="match status" value="1"/>
</dbReference>
<keyword evidence="5" id="KW-0949">S-adenosyl-L-methionine</keyword>
<proteinExistence type="inferred from homology"/>
<dbReference type="InterPro" id="IPR012327">
    <property type="entry name" value="MeTrfase_D12"/>
</dbReference>
<dbReference type="GO" id="GO:0032259">
    <property type="term" value="P:methylation"/>
    <property type="evidence" value="ECO:0007669"/>
    <property type="project" value="UniProtKB-KW"/>
</dbReference>
<sequence length="443" mass="51316">MEKNAGNLLNYIDSNVSSYDLLASEIQVFQSNYNITNREEYKNLVNFSTNQSEPYHSWFNYKEGYSTRLVENLLEKFGYKEGQYLLDPFSGSGTSLLTGKILGLNTVGFDVNPISVFITKAKTQDYNNDDILQIEQIIQKLNLEALYEKADKPNLSIIDKIFQEKQLNDLLKLKAFIANYEGVRIHYLLKLAYLSIIESVSNMKKDGNGIKYKKNPNPKDVELEYLVTLNKIKEDIKIAPIKKSESLTRVFHQSFIDIKKNEELLDVKYDFLITSPPYANCFDYCAVYKMELWMGDFVKDYKDFKKLRQMAIRSHVNGSVNPDMEHVYPLIKWISEEIDKFDLWDNKIPRMINGYFDDMTKSIKHFYALMKSGGKVAIVVANSAYKGYIVPTDLMLAYIAENAGFKVKEIGVCRSINTSSQQINQNKYLKQYMRESIILLEKK</sequence>
<organism evidence="8 9">
    <name type="scientific">Fictibacillus halophilus</name>
    <dbReference type="NCBI Taxonomy" id="1610490"/>
    <lineage>
        <taxon>Bacteria</taxon>
        <taxon>Bacillati</taxon>
        <taxon>Bacillota</taxon>
        <taxon>Bacilli</taxon>
        <taxon>Bacillales</taxon>
        <taxon>Fictibacillaceae</taxon>
        <taxon>Fictibacillus</taxon>
    </lineage>
</organism>
<name>A0ABV2LL12_9BACL</name>